<name>A0ABZ2YZY1_9BACT</name>
<dbReference type="PROSITE" id="PS51186">
    <property type="entry name" value="GNAT"/>
    <property type="match status" value="1"/>
</dbReference>
<protein>
    <submittedName>
        <fullName evidence="4">GNAT family N-acetyltransferase</fullName>
    </submittedName>
</protein>
<feature type="domain" description="N-acetyltransferase" evidence="3">
    <location>
        <begin position="4"/>
        <end position="153"/>
    </location>
</feature>
<dbReference type="PANTHER" id="PTHR43877:SF2">
    <property type="entry name" value="AMINOALKYLPHOSPHONATE N-ACETYLTRANSFERASE-RELATED"/>
    <property type="match status" value="1"/>
</dbReference>
<proteinExistence type="predicted"/>
<keyword evidence="2" id="KW-0012">Acyltransferase</keyword>
<evidence type="ECO:0000256" key="1">
    <source>
        <dbReference type="ARBA" id="ARBA00022679"/>
    </source>
</evidence>
<dbReference type="Gene3D" id="3.40.630.30">
    <property type="match status" value="1"/>
</dbReference>
<dbReference type="PANTHER" id="PTHR43877">
    <property type="entry name" value="AMINOALKYLPHOSPHONATE N-ACETYLTRANSFERASE-RELATED-RELATED"/>
    <property type="match status" value="1"/>
</dbReference>
<reference evidence="4 5" key="1">
    <citation type="submission" date="2024-03" db="EMBL/GenBank/DDBJ databases">
        <title>Chitinophaga caseinilytica sp. nov., a casein hydrolysing bacterium isolated from forest soil.</title>
        <authorList>
            <person name="Lee D.S."/>
            <person name="Han D.M."/>
            <person name="Baek J.H."/>
            <person name="Choi D.G."/>
            <person name="Jeon J.H."/>
            <person name="Jeon C.O."/>
        </authorList>
    </citation>
    <scope>NUCLEOTIDE SEQUENCE [LARGE SCALE GENOMIC DNA]</scope>
    <source>
        <strain evidence="4 5">KACC 19118</strain>
    </source>
</reference>
<evidence type="ECO:0000259" key="3">
    <source>
        <dbReference type="PROSITE" id="PS51186"/>
    </source>
</evidence>
<keyword evidence="1" id="KW-0808">Transferase</keyword>
<evidence type="ECO:0000256" key="2">
    <source>
        <dbReference type="ARBA" id="ARBA00023315"/>
    </source>
</evidence>
<dbReference type="CDD" id="cd04301">
    <property type="entry name" value="NAT_SF"/>
    <property type="match status" value="1"/>
</dbReference>
<dbReference type="SUPFAM" id="SSF55729">
    <property type="entry name" value="Acyl-CoA N-acyltransferases (Nat)"/>
    <property type="match status" value="1"/>
</dbReference>
<dbReference type="InterPro" id="IPR000182">
    <property type="entry name" value="GNAT_dom"/>
</dbReference>
<gene>
    <name evidence="4" type="ORF">WJU22_22045</name>
</gene>
<evidence type="ECO:0000313" key="4">
    <source>
        <dbReference type="EMBL" id="WZN45585.1"/>
    </source>
</evidence>
<dbReference type="Pfam" id="PF00583">
    <property type="entry name" value="Acetyltransf_1"/>
    <property type="match status" value="1"/>
</dbReference>
<dbReference type="InterPro" id="IPR050832">
    <property type="entry name" value="Bact_Acetyltransf"/>
</dbReference>
<dbReference type="Proteomes" id="UP001449657">
    <property type="component" value="Chromosome"/>
</dbReference>
<dbReference type="RefSeq" id="WP_341840337.1">
    <property type="nucleotide sequence ID" value="NZ_CP149792.1"/>
</dbReference>
<organism evidence="4 5">
    <name type="scientific">Chitinophaga caseinilytica</name>
    <dbReference type="NCBI Taxonomy" id="2267521"/>
    <lineage>
        <taxon>Bacteria</taxon>
        <taxon>Pseudomonadati</taxon>
        <taxon>Bacteroidota</taxon>
        <taxon>Chitinophagia</taxon>
        <taxon>Chitinophagales</taxon>
        <taxon>Chitinophagaceae</taxon>
        <taxon>Chitinophaga</taxon>
    </lineage>
</organism>
<sequence length="153" mass="17028">MSDYIIRPATKADLPALLAAEQAIIAWERPFDPGLAKDPISYYDLGAMIGREDVLLIMAEIDGQLAGTGYILRRANKPYETNSHHGYIGFMYTAPEHRGKGIATAIIARLRGWAVEKGLKEIRLDVYDENASAVRAYEKAGLKKVLVEMRMDC</sequence>
<dbReference type="InterPro" id="IPR016181">
    <property type="entry name" value="Acyl_CoA_acyltransferase"/>
</dbReference>
<dbReference type="EMBL" id="CP150096">
    <property type="protein sequence ID" value="WZN45585.1"/>
    <property type="molecule type" value="Genomic_DNA"/>
</dbReference>
<keyword evidence="5" id="KW-1185">Reference proteome</keyword>
<accession>A0ABZ2YZY1</accession>
<evidence type="ECO:0000313" key="5">
    <source>
        <dbReference type="Proteomes" id="UP001449657"/>
    </source>
</evidence>